<dbReference type="PROSITE" id="PS50801">
    <property type="entry name" value="STAS"/>
    <property type="match status" value="1"/>
</dbReference>
<dbReference type="Proteomes" id="UP000333828">
    <property type="component" value="Unassembled WGS sequence"/>
</dbReference>
<organism evidence="4 5">
    <name type="scientific">Pandoraea iniqua</name>
    <dbReference type="NCBI Taxonomy" id="2508288"/>
    <lineage>
        <taxon>Bacteria</taxon>
        <taxon>Pseudomonadati</taxon>
        <taxon>Pseudomonadota</taxon>
        <taxon>Betaproteobacteria</taxon>
        <taxon>Burkholderiales</taxon>
        <taxon>Burkholderiaceae</taxon>
        <taxon>Pandoraea</taxon>
    </lineage>
</organism>
<dbReference type="InterPro" id="IPR036513">
    <property type="entry name" value="STAS_dom_sf"/>
</dbReference>
<name>A0A5E4YGG0_9BURK</name>
<keyword evidence="5" id="KW-1185">Reference proteome</keyword>
<dbReference type="GO" id="GO:0043856">
    <property type="term" value="F:anti-sigma factor antagonist activity"/>
    <property type="evidence" value="ECO:0007669"/>
    <property type="project" value="InterPro"/>
</dbReference>
<dbReference type="Pfam" id="PF01740">
    <property type="entry name" value="STAS"/>
    <property type="match status" value="1"/>
</dbReference>
<proteinExistence type="inferred from homology"/>
<comment type="similarity">
    <text evidence="1 2">Belongs to the anti-sigma-factor antagonist family.</text>
</comment>
<evidence type="ECO:0000256" key="1">
    <source>
        <dbReference type="ARBA" id="ARBA00009013"/>
    </source>
</evidence>
<accession>A0A5E4YGG0</accession>
<dbReference type="SUPFAM" id="SSF52091">
    <property type="entry name" value="SpoIIaa-like"/>
    <property type="match status" value="1"/>
</dbReference>
<dbReference type="EMBL" id="CABPSI010000005">
    <property type="protein sequence ID" value="VVE47916.1"/>
    <property type="molecule type" value="Genomic_DNA"/>
</dbReference>
<dbReference type="CDD" id="cd07043">
    <property type="entry name" value="STAS_anti-anti-sigma_factors"/>
    <property type="match status" value="1"/>
</dbReference>
<evidence type="ECO:0000313" key="4">
    <source>
        <dbReference type="EMBL" id="VVE47916.1"/>
    </source>
</evidence>
<protein>
    <recommendedName>
        <fullName evidence="2">Anti-sigma factor antagonist</fullName>
    </recommendedName>
</protein>
<dbReference type="InterPro" id="IPR003658">
    <property type="entry name" value="Anti-sigma_ant"/>
</dbReference>
<dbReference type="Gene3D" id="3.30.750.24">
    <property type="entry name" value="STAS domain"/>
    <property type="match status" value="1"/>
</dbReference>
<dbReference type="NCBIfam" id="TIGR00377">
    <property type="entry name" value="ant_ant_sig"/>
    <property type="match status" value="1"/>
</dbReference>
<evidence type="ECO:0000313" key="5">
    <source>
        <dbReference type="Proteomes" id="UP000333828"/>
    </source>
</evidence>
<dbReference type="InterPro" id="IPR002645">
    <property type="entry name" value="STAS_dom"/>
</dbReference>
<dbReference type="RefSeq" id="WP_174996223.1">
    <property type="nucleotide sequence ID" value="NZ_CABPSI010000005.1"/>
</dbReference>
<feature type="domain" description="STAS" evidence="3">
    <location>
        <begin position="1"/>
        <end position="111"/>
    </location>
</feature>
<sequence length="114" mass="12552">MRLVTDIHESTVVIAMSGRLDGAAALEFERQVHDMLLQETGDRLILDFTALTYISSVGLRVLLGIGQALRARQGNMVLVGLDETVREVFEFSGFLTLFRCVDTVQIALADEANP</sequence>
<dbReference type="AlphaFoldDB" id="A0A5E4YGG0"/>
<gene>
    <name evidence="4" type="primary">btrV</name>
    <name evidence="4" type="ORF">PIN31115_04492</name>
</gene>
<reference evidence="4 5" key="1">
    <citation type="submission" date="2019-08" db="EMBL/GenBank/DDBJ databases">
        <authorList>
            <person name="Peeters C."/>
        </authorList>
    </citation>
    <scope>NUCLEOTIDE SEQUENCE [LARGE SCALE GENOMIC DNA]</scope>
    <source>
        <strain evidence="4 5">LMG 31115</strain>
    </source>
</reference>
<dbReference type="PANTHER" id="PTHR33495:SF14">
    <property type="entry name" value="ANTI-SIGMA FACTOR ANTAGONIST"/>
    <property type="match status" value="1"/>
</dbReference>
<evidence type="ECO:0000259" key="3">
    <source>
        <dbReference type="PROSITE" id="PS50801"/>
    </source>
</evidence>
<dbReference type="PANTHER" id="PTHR33495">
    <property type="entry name" value="ANTI-SIGMA FACTOR ANTAGONIST TM_1081-RELATED-RELATED"/>
    <property type="match status" value="1"/>
</dbReference>
<evidence type="ECO:0000256" key="2">
    <source>
        <dbReference type="RuleBase" id="RU003749"/>
    </source>
</evidence>